<feature type="transmembrane region" description="Helical" evidence="5">
    <location>
        <begin position="211"/>
        <end position="229"/>
    </location>
</feature>
<keyword evidence="4 5" id="KW-0472">Membrane</keyword>
<dbReference type="EMBL" id="MLAH01000058">
    <property type="protein sequence ID" value="OOF83691.1"/>
    <property type="molecule type" value="Genomic_DNA"/>
</dbReference>
<accession>A0A1V3L1I0</accession>
<proteinExistence type="predicted"/>
<feature type="transmembrane region" description="Helical" evidence="5">
    <location>
        <begin position="335"/>
        <end position="357"/>
    </location>
</feature>
<comment type="subcellular location">
    <subcellularLocation>
        <location evidence="1">Membrane</location>
        <topology evidence="1">Multi-pass membrane protein</topology>
    </subcellularLocation>
</comment>
<feature type="transmembrane region" description="Helical" evidence="5">
    <location>
        <begin position="300"/>
        <end position="323"/>
    </location>
</feature>
<keyword evidence="3 5" id="KW-1133">Transmembrane helix</keyword>
<protein>
    <recommendedName>
        <fullName evidence="6">Major facilitator superfamily (MFS) profile domain-containing protein</fullName>
    </recommendedName>
</protein>
<feature type="transmembrane region" description="Helical" evidence="5">
    <location>
        <begin position="138"/>
        <end position="154"/>
    </location>
</feature>
<feature type="transmembrane region" description="Helical" evidence="5">
    <location>
        <begin position="249"/>
        <end position="268"/>
    </location>
</feature>
<organism evidence="7 8">
    <name type="scientific">Rodentibacter ratti</name>
    <dbReference type="NCBI Taxonomy" id="1906745"/>
    <lineage>
        <taxon>Bacteria</taxon>
        <taxon>Pseudomonadati</taxon>
        <taxon>Pseudomonadota</taxon>
        <taxon>Gammaproteobacteria</taxon>
        <taxon>Pasteurellales</taxon>
        <taxon>Pasteurellaceae</taxon>
        <taxon>Rodentibacter</taxon>
    </lineage>
</organism>
<feature type="transmembrane region" description="Helical" evidence="5">
    <location>
        <begin position="43"/>
        <end position="62"/>
    </location>
</feature>
<feature type="transmembrane region" description="Helical" evidence="5">
    <location>
        <begin position="275"/>
        <end position="294"/>
    </location>
</feature>
<dbReference type="InterPro" id="IPR036259">
    <property type="entry name" value="MFS_trans_sf"/>
</dbReference>
<dbReference type="PROSITE" id="PS50850">
    <property type="entry name" value="MFS"/>
    <property type="match status" value="1"/>
</dbReference>
<dbReference type="InterPro" id="IPR020846">
    <property type="entry name" value="MFS_dom"/>
</dbReference>
<reference evidence="7 8" key="1">
    <citation type="submission" date="2016-10" db="EMBL/GenBank/DDBJ databases">
        <title>Rodentibacter gen. nov. and new species.</title>
        <authorList>
            <person name="Christensen H."/>
        </authorList>
    </citation>
    <scope>NUCLEOTIDE SEQUENCE [LARGE SCALE GENOMIC DNA]</scope>
    <source>
        <strain evidence="7 8">Ppn157</strain>
    </source>
</reference>
<dbReference type="Pfam" id="PF07690">
    <property type="entry name" value="MFS_1"/>
    <property type="match status" value="1"/>
</dbReference>
<feature type="transmembrane region" description="Helical" evidence="5">
    <location>
        <begin position="166"/>
        <end position="186"/>
    </location>
</feature>
<evidence type="ECO:0000256" key="2">
    <source>
        <dbReference type="ARBA" id="ARBA00022692"/>
    </source>
</evidence>
<feature type="transmembrane region" description="Helical" evidence="5">
    <location>
        <begin position="100"/>
        <end position="118"/>
    </location>
</feature>
<feature type="domain" description="Major facilitator superfamily (MFS) profile" evidence="6">
    <location>
        <begin position="1"/>
        <end position="191"/>
    </location>
</feature>
<feature type="transmembrane region" description="Helical" evidence="5">
    <location>
        <begin position="363"/>
        <end position="381"/>
    </location>
</feature>
<evidence type="ECO:0000256" key="1">
    <source>
        <dbReference type="ARBA" id="ARBA00004141"/>
    </source>
</evidence>
<dbReference type="PANTHER" id="PTHR23534">
    <property type="entry name" value="MFS PERMEASE"/>
    <property type="match status" value="1"/>
</dbReference>
<dbReference type="InterPro" id="IPR011701">
    <property type="entry name" value="MFS"/>
</dbReference>
<dbReference type="GO" id="GO:0022857">
    <property type="term" value="F:transmembrane transporter activity"/>
    <property type="evidence" value="ECO:0007669"/>
    <property type="project" value="InterPro"/>
</dbReference>
<dbReference type="SUPFAM" id="SSF103473">
    <property type="entry name" value="MFS general substrate transporter"/>
    <property type="match status" value="1"/>
</dbReference>
<keyword evidence="2 5" id="KW-0812">Transmembrane</keyword>
<evidence type="ECO:0000313" key="7">
    <source>
        <dbReference type="EMBL" id="OOF83691.1"/>
    </source>
</evidence>
<gene>
    <name evidence="7" type="ORF">BKG93_09220</name>
</gene>
<feature type="transmembrane region" description="Helical" evidence="5">
    <location>
        <begin position="74"/>
        <end position="94"/>
    </location>
</feature>
<comment type="caution">
    <text evidence="7">The sequence shown here is derived from an EMBL/GenBank/DDBJ whole genome shotgun (WGS) entry which is preliminary data.</text>
</comment>
<name>A0A1V3L1I0_9PAST</name>
<dbReference type="PANTHER" id="PTHR23534:SF1">
    <property type="entry name" value="MAJOR FACILITATOR SUPERFAMILY PROTEIN"/>
    <property type="match status" value="1"/>
</dbReference>
<dbReference type="STRING" id="1906745.BKG94_09345"/>
<dbReference type="GO" id="GO:0016020">
    <property type="term" value="C:membrane"/>
    <property type="evidence" value="ECO:0007669"/>
    <property type="project" value="UniProtKB-SubCell"/>
</dbReference>
<dbReference type="AlphaFoldDB" id="A0A1V3L1I0"/>
<sequence length="391" mass="43130">MKMKSYINLLSLFCGQALSGSVISLLTLTSTLVGKVLAPKDFLVSLPITMTVLGSAITVYFASFLMEKYGRRTAFIVSGFIGIVGVLLAIYAIYHAQFYLFSLATFILGGATVFNQYYRFAAAEVFNEEVNKKRATSLIISAGIIGGVLGPFLAEKGANLLAVKYVGIFWLCLAVFVLLIISQLFLSIKNTQTLCAQNQPVPKDIFLQKEFKIGTACCALSFAMMVLLMNATPLAMHHQHFQLEQISPVLQWHFVAMYSPALLLPFVVKKIPNQYIIGLGCLLFIIGGLCSLFFQQHWAYLAALIFIGAGWGLMFSGGTFLLNQLSPQHKHKLQGTSSLITYLANLTASFSVGLLMATPYGRQMANLSAVILMSIFSLWFFHQFKRVKTKP</sequence>
<evidence type="ECO:0000313" key="8">
    <source>
        <dbReference type="Proteomes" id="UP000189549"/>
    </source>
</evidence>
<evidence type="ECO:0000259" key="6">
    <source>
        <dbReference type="PROSITE" id="PS50850"/>
    </source>
</evidence>
<dbReference type="Gene3D" id="1.20.1250.20">
    <property type="entry name" value="MFS general substrate transporter like domains"/>
    <property type="match status" value="1"/>
</dbReference>
<evidence type="ECO:0000256" key="4">
    <source>
        <dbReference type="ARBA" id="ARBA00023136"/>
    </source>
</evidence>
<evidence type="ECO:0000256" key="5">
    <source>
        <dbReference type="SAM" id="Phobius"/>
    </source>
</evidence>
<dbReference type="PROSITE" id="PS00216">
    <property type="entry name" value="SUGAR_TRANSPORT_1"/>
    <property type="match status" value="1"/>
</dbReference>
<dbReference type="Proteomes" id="UP000189549">
    <property type="component" value="Unassembled WGS sequence"/>
</dbReference>
<dbReference type="InterPro" id="IPR005829">
    <property type="entry name" value="Sugar_transporter_CS"/>
</dbReference>
<evidence type="ECO:0000256" key="3">
    <source>
        <dbReference type="ARBA" id="ARBA00022989"/>
    </source>
</evidence>